<dbReference type="Pfam" id="PF03259">
    <property type="entry name" value="Robl_LC7"/>
    <property type="match status" value="1"/>
</dbReference>
<dbReference type="InterPro" id="IPR004942">
    <property type="entry name" value="Roadblock/LAMTOR2_dom"/>
</dbReference>
<sequence length="109" mass="11678">MHALAVSPAGLVMMSSSRLPVDRADVLAATASSLLSLTQGVARQFQAGGVTETVVRMDRGTLIVMPMRGEACLVVLATPDCELGQVAYEMAVLAERWRPMSTMDNRQGR</sequence>
<dbReference type="PANTHER" id="PTHR36222:SF1">
    <property type="entry name" value="SERINE PROTEASE INHIBITOR RV3364C"/>
    <property type="match status" value="1"/>
</dbReference>
<evidence type="ECO:0000313" key="2">
    <source>
        <dbReference type="EMBL" id="NKQ54426.1"/>
    </source>
</evidence>
<feature type="domain" description="Roadblock/LAMTOR2" evidence="1">
    <location>
        <begin position="1"/>
        <end position="77"/>
    </location>
</feature>
<protein>
    <submittedName>
        <fullName evidence="2">Roadblock/LC7 domain-containing protein</fullName>
    </submittedName>
</protein>
<comment type="caution">
    <text evidence="2">The sequence shown here is derived from an EMBL/GenBank/DDBJ whole genome shotgun (WGS) entry which is preliminary data.</text>
</comment>
<dbReference type="SUPFAM" id="SSF103196">
    <property type="entry name" value="Roadblock/LC7 domain"/>
    <property type="match status" value="1"/>
</dbReference>
<evidence type="ECO:0000259" key="1">
    <source>
        <dbReference type="SMART" id="SM00960"/>
    </source>
</evidence>
<dbReference type="Gene3D" id="3.30.450.30">
    <property type="entry name" value="Dynein light chain 2a, cytoplasmic"/>
    <property type="match status" value="1"/>
</dbReference>
<dbReference type="InterPro" id="IPR053141">
    <property type="entry name" value="Mycobact_SerProt_Inhib_Rv3364c"/>
</dbReference>
<organism evidence="2 3">
    <name type="scientific">Amycolatopsis acididurans</name>
    <dbReference type="NCBI Taxonomy" id="2724524"/>
    <lineage>
        <taxon>Bacteria</taxon>
        <taxon>Bacillati</taxon>
        <taxon>Actinomycetota</taxon>
        <taxon>Actinomycetes</taxon>
        <taxon>Pseudonocardiales</taxon>
        <taxon>Pseudonocardiaceae</taxon>
        <taxon>Amycolatopsis</taxon>
    </lineage>
</organism>
<dbReference type="Proteomes" id="UP000715441">
    <property type="component" value="Unassembled WGS sequence"/>
</dbReference>
<dbReference type="PANTHER" id="PTHR36222">
    <property type="entry name" value="SERINE PROTEASE INHIBITOR RV3364C"/>
    <property type="match status" value="1"/>
</dbReference>
<dbReference type="SMART" id="SM00960">
    <property type="entry name" value="Robl_LC7"/>
    <property type="match status" value="1"/>
</dbReference>
<proteinExistence type="predicted"/>
<accession>A0ABX1J3R7</accession>
<gene>
    <name evidence="2" type="ORF">HFP15_16215</name>
</gene>
<name>A0ABX1J3R7_9PSEU</name>
<dbReference type="EMBL" id="JAAXLS010000009">
    <property type="protein sequence ID" value="NKQ54426.1"/>
    <property type="molecule type" value="Genomic_DNA"/>
</dbReference>
<keyword evidence="3" id="KW-1185">Reference proteome</keyword>
<evidence type="ECO:0000313" key="3">
    <source>
        <dbReference type="Proteomes" id="UP000715441"/>
    </source>
</evidence>
<reference evidence="2 3" key="1">
    <citation type="submission" date="2020-04" db="EMBL/GenBank/DDBJ databases">
        <title>Novel species.</title>
        <authorList>
            <person name="Teo W.F.A."/>
            <person name="Lipun K."/>
            <person name="Srisuk N."/>
            <person name="Duangmal K."/>
        </authorList>
    </citation>
    <scope>NUCLEOTIDE SEQUENCE [LARGE SCALE GENOMIC DNA]</scope>
    <source>
        <strain evidence="2 3">K13G38</strain>
    </source>
</reference>